<feature type="transmembrane region" description="Helical" evidence="2">
    <location>
        <begin position="12"/>
        <end position="37"/>
    </location>
</feature>
<organism evidence="3 4">
    <name type="scientific">Zhihengliuella alba</name>
    <dbReference type="NCBI Taxonomy" id="547018"/>
    <lineage>
        <taxon>Bacteria</taxon>
        <taxon>Bacillati</taxon>
        <taxon>Actinomycetota</taxon>
        <taxon>Actinomycetes</taxon>
        <taxon>Micrococcales</taxon>
        <taxon>Micrococcaceae</taxon>
        <taxon>Zhihengliuella</taxon>
    </lineage>
</organism>
<feature type="region of interest" description="Disordered" evidence="1">
    <location>
        <begin position="445"/>
        <end position="473"/>
    </location>
</feature>
<dbReference type="RefSeq" id="WP_344880477.1">
    <property type="nucleotide sequence ID" value="NZ_BAABCJ010000001.1"/>
</dbReference>
<dbReference type="InterPro" id="IPR019533">
    <property type="entry name" value="Peptidase_S26"/>
</dbReference>
<feature type="region of interest" description="Disordered" evidence="1">
    <location>
        <begin position="169"/>
        <end position="201"/>
    </location>
</feature>
<evidence type="ECO:0000256" key="2">
    <source>
        <dbReference type="SAM" id="Phobius"/>
    </source>
</evidence>
<evidence type="ECO:0008006" key="5">
    <source>
        <dbReference type="Google" id="ProtNLM"/>
    </source>
</evidence>
<keyword evidence="2" id="KW-0472">Membrane</keyword>
<feature type="compositionally biased region" description="Basic residues" evidence="1">
    <location>
        <begin position="172"/>
        <end position="181"/>
    </location>
</feature>
<evidence type="ECO:0000313" key="4">
    <source>
        <dbReference type="Proteomes" id="UP001501536"/>
    </source>
</evidence>
<feature type="transmembrane region" description="Helical" evidence="2">
    <location>
        <begin position="204"/>
        <end position="225"/>
    </location>
</feature>
<evidence type="ECO:0000313" key="3">
    <source>
        <dbReference type="EMBL" id="GAA3698015.1"/>
    </source>
</evidence>
<keyword evidence="2" id="KW-0812">Transmembrane</keyword>
<feature type="transmembrane region" description="Helical" evidence="2">
    <location>
        <begin position="417"/>
        <end position="439"/>
    </location>
</feature>
<gene>
    <name evidence="3" type="ORF">GCM10022377_08670</name>
</gene>
<sequence>MSRQRTTVLGVLGGALLNVAAAAGAVCILLAIAAVFFNVSVMLFKTGSMEPTIPTASAALVREIPAADARVGDIVTVERPGLMPVTHRITSIAPAGDGGAYTLTMQGDANEQEDPFPYTVAEVGRVFFHVPGVANAVVWFGNPWVLGSLTIAASLLVVWAFWPREPKEMGAPRRHRRHRSNSSRPGRPSRRSEQSHQSHRSHGAPVAGVLALLAVPAVAAAALAVPASAGAEAVGGATARVHTDVIRSEHITLTSLTVPDLMADMSPGEMVRWIVGVDVHAQEPTTWSATLSSVSDRGLPLQVRSRSCDERWEAAADSFTCPGTETRLSERSLALGGEEAVQLVDASPMGQTVWLAFEVNIPDAAAPAAGSSQALRVTVDAMGEEVSAVPGGDGPGAGGAGAGPGGSAWGMLPDTGAALLLALFAALAALLAGLGLSALSRRLRSPRRLRSRQPAEPESAVGPAETRSPGGGV</sequence>
<dbReference type="EMBL" id="BAABCJ010000001">
    <property type="protein sequence ID" value="GAA3698015.1"/>
    <property type="molecule type" value="Genomic_DNA"/>
</dbReference>
<comment type="caution">
    <text evidence="3">The sequence shown here is derived from an EMBL/GenBank/DDBJ whole genome shotgun (WGS) entry which is preliminary data.</text>
</comment>
<accession>A0ABP7D1T4</accession>
<proteinExistence type="predicted"/>
<reference evidence="4" key="1">
    <citation type="journal article" date="2019" name="Int. J. Syst. Evol. Microbiol.">
        <title>The Global Catalogue of Microorganisms (GCM) 10K type strain sequencing project: providing services to taxonomists for standard genome sequencing and annotation.</title>
        <authorList>
            <consortium name="The Broad Institute Genomics Platform"/>
            <consortium name="The Broad Institute Genome Sequencing Center for Infectious Disease"/>
            <person name="Wu L."/>
            <person name="Ma J."/>
        </authorList>
    </citation>
    <scope>NUCLEOTIDE SEQUENCE [LARGE SCALE GENOMIC DNA]</scope>
    <source>
        <strain evidence="4">JCM 16961</strain>
    </source>
</reference>
<keyword evidence="2" id="KW-1133">Transmembrane helix</keyword>
<evidence type="ECO:0000256" key="1">
    <source>
        <dbReference type="SAM" id="MobiDB-lite"/>
    </source>
</evidence>
<dbReference type="Proteomes" id="UP001501536">
    <property type="component" value="Unassembled WGS sequence"/>
</dbReference>
<protein>
    <recommendedName>
        <fullName evidence="5">Signal peptidase I</fullName>
    </recommendedName>
</protein>
<name>A0ABP7D1T4_9MICC</name>
<dbReference type="CDD" id="cd06530">
    <property type="entry name" value="S26_SPase_I"/>
    <property type="match status" value="1"/>
</dbReference>
<keyword evidence="4" id="KW-1185">Reference proteome</keyword>
<feature type="transmembrane region" description="Helical" evidence="2">
    <location>
        <begin position="144"/>
        <end position="162"/>
    </location>
</feature>